<dbReference type="Pfam" id="PF04851">
    <property type="entry name" value="ResIII"/>
    <property type="match status" value="1"/>
</dbReference>
<evidence type="ECO:0000313" key="3">
    <source>
        <dbReference type="EMBL" id="TCS87132.1"/>
    </source>
</evidence>
<dbReference type="PROSITE" id="PS51192">
    <property type="entry name" value="HELICASE_ATP_BIND_1"/>
    <property type="match status" value="1"/>
</dbReference>
<sequence>MKNILFEKIIDINKFDELPSSWEIPNIKKYSFKRTLFEYQEEAIKYAILGLYKYYEDIEDYLIDEESEANDKRKSAIFEIYKSIYDGNIESAAGQKRRSSKYGFRDEVFEIYEKHFNVEEDTISFKEFTNRMNFWMSTASGKSLVIIKLIQILGILMDRGEIPKNNIMLLAPRNDLLKQLKDELEDFNLTPDNPHIRLVNLKEFEGKKTNTEQMSMSFSNEITVYYYRSDNFIDGHDTDAMLNYAQRVNNGKWYVILDEAHRGESGDSKMKAYFSAFSKNGFLFNFSATFTDEIDKITTIYNFNLKKFLEAGYGKKIYVSKSEFDDFKGKIEDDEVIRNKKKIVLKGLITLSYLKKCYEELSDIDKIYHSPMMLTLVNTVNKSKYETDPDLLLYFKEIMEIAQNGCDADLFREARIELINEFNKGQYMYKMGDIDIDTNKVSGIDIDEIYKYVYNSREKGEIEISYSKDNENEVAFFLKTSENPSPFCIVRIGEARKWVKDNLKNLTITERYEDKRYFENIDEYEDINILMGSRAFYEGWDSLRPNIINYINIGTQAQSQKYVLQSLGRGIRIQPIKGERKRIDKIRGEEVLKKLNPIKQDSTLLTYGHSLESLFVFATDKNVLEKVIDAMEKDTEEDIEMVGIDNIRKSEAPYTLLVPKYKETEFINICDMPKFYILKSDYERMRRYILENNDNNLLLKHDISLKQLKKIKELLVDKNNFEFTNLNTYSNLDILIYKLKEHIRMKDKILSFKEINEDKDIIHFKKIKISKDKYEKIVKEIEKVKRAKESKTNRDEILDKLLEGVISKEEATKYLDETSKISDKIEVEGVQIKYIPEHYYLPIITTENDKIDYITHIIKEQSEHCFIIDLENYIEDNKDNIDNKYEWWMFSKIDETIDKIYIPYYDEKKNKYRQFKPDFIFWLKEKETGVYKILFVDPKSTSFSDVNYKIRGYKRFFEGKKEYKYKEEIVQTQLILYNKKGSGSISEEYKKYWKNRIEDIF</sequence>
<reference evidence="3 4" key="1">
    <citation type="submission" date="2019-03" db="EMBL/GenBank/DDBJ databases">
        <title>Genomic Encyclopedia of Type Strains, Phase IV (KMG-IV): sequencing the most valuable type-strain genomes for metagenomic binning, comparative biology and taxonomic classification.</title>
        <authorList>
            <person name="Goeker M."/>
        </authorList>
    </citation>
    <scope>NUCLEOTIDE SEQUENCE [LARGE SCALE GENOMIC DNA]</scope>
    <source>
        <strain evidence="3 4">DSM 26752</strain>
    </source>
</reference>
<accession>A0A4R3KTQ0</accession>
<dbReference type="SUPFAM" id="SSF52540">
    <property type="entry name" value="P-loop containing nucleoside triphosphate hydrolases"/>
    <property type="match status" value="1"/>
</dbReference>
<protein>
    <submittedName>
        <fullName evidence="3">Type III restriction/modification enzyme restriction subunit</fullName>
    </submittedName>
</protein>
<dbReference type="OrthoDB" id="9804145at2"/>
<dbReference type="InterPro" id="IPR027417">
    <property type="entry name" value="P-loop_NTPase"/>
</dbReference>
<dbReference type="RefSeq" id="WP_132029182.1">
    <property type="nucleotide sequence ID" value="NZ_CP068564.1"/>
</dbReference>
<evidence type="ECO:0000313" key="4">
    <source>
        <dbReference type="Proteomes" id="UP000294567"/>
    </source>
</evidence>
<dbReference type="EMBL" id="SMAE01000012">
    <property type="protein sequence ID" value="TCS87132.1"/>
    <property type="molecule type" value="Genomic_DNA"/>
</dbReference>
<dbReference type="InterPro" id="IPR014001">
    <property type="entry name" value="Helicase_ATP-bd"/>
</dbReference>
<keyword evidence="4" id="KW-1185">Reference proteome</keyword>
<dbReference type="Gene3D" id="3.40.50.300">
    <property type="entry name" value="P-loop containing nucleotide triphosphate hydrolases"/>
    <property type="match status" value="1"/>
</dbReference>
<dbReference type="GO" id="GO:0003677">
    <property type="term" value="F:DNA binding"/>
    <property type="evidence" value="ECO:0007669"/>
    <property type="project" value="InterPro"/>
</dbReference>
<gene>
    <name evidence="3" type="ORF">EDD65_11290</name>
</gene>
<dbReference type="GO" id="GO:0016787">
    <property type="term" value="F:hydrolase activity"/>
    <property type="evidence" value="ECO:0007669"/>
    <property type="project" value="InterPro"/>
</dbReference>
<name>A0A4R3KTQ0_9FIRM</name>
<dbReference type="InterPro" id="IPR006935">
    <property type="entry name" value="Helicase/UvrB_N"/>
</dbReference>
<keyword evidence="1" id="KW-0175">Coiled coil</keyword>
<dbReference type="AlphaFoldDB" id="A0A4R3KTQ0"/>
<feature type="coiled-coil region" evidence="1">
    <location>
        <begin position="767"/>
        <end position="794"/>
    </location>
</feature>
<dbReference type="SMART" id="SM00487">
    <property type="entry name" value="DEXDc"/>
    <property type="match status" value="1"/>
</dbReference>
<organism evidence="3 4">
    <name type="scientific">Keratinibaculum paraultunense</name>
    <dbReference type="NCBI Taxonomy" id="1278232"/>
    <lineage>
        <taxon>Bacteria</taxon>
        <taxon>Bacillati</taxon>
        <taxon>Bacillota</taxon>
        <taxon>Tissierellia</taxon>
        <taxon>Tissierellales</taxon>
        <taxon>Tepidimicrobiaceae</taxon>
        <taxon>Keratinibaculum</taxon>
    </lineage>
</organism>
<comment type="caution">
    <text evidence="3">The sequence shown here is derived from an EMBL/GenBank/DDBJ whole genome shotgun (WGS) entry which is preliminary data.</text>
</comment>
<dbReference type="Proteomes" id="UP000294567">
    <property type="component" value="Unassembled WGS sequence"/>
</dbReference>
<feature type="domain" description="Helicase ATP-binding" evidence="2">
    <location>
        <begin position="123"/>
        <end position="308"/>
    </location>
</feature>
<dbReference type="GO" id="GO:0005524">
    <property type="term" value="F:ATP binding"/>
    <property type="evidence" value="ECO:0007669"/>
    <property type="project" value="InterPro"/>
</dbReference>
<evidence type="ECO:0000256" key="1">
    <source>
        <dbReference type="SAM" id="Coils"/>
    </source>
</evidence>
<evidence type="ECO:0000259" key="2">
    <source>
        <dbReference type="PROSITE" id="PS51192"/>
    </source>
</evidence>
<proteinExistence type="predicted"/>